<name>A0A7K0CUA4_9NOCA</name>
<dbReference type="EMBL" id="WEGK01000001">
    <property type="protein sequence ID" value="MQY17051.1"/>
    <property type="molecule type" value="Genomic_DNA"/>
</dbReference>
<accession>A0A7K0CUA4</accession>
<evidence type="ECO:0000313" key="3">
    <source>
        <dbReference type="Proteomes" id="UP000438448"/>
    </source>
</evidence>
<dbReference type="Proteomes" id="UP000438448">
    <property type="component" value="Unassembled WGS sequence"/>
</dbReference>
<keyword evidence="1" id="KW-0472">Membrane</keyword>
<comment type="caution">
    <text evidence="2">The sequence shown here is derived from an EMBL/GenBank/DDBJ whole genome shotgun (WGS) entry which is preliminary data.</text>
</comment>
<proteinExistence type="predicted"/>
<dbReference type="AlphaFoldDB" id="A0A7K0CUA4"/>
<reference evidence="2 3" key="1">
    <citation type="submission" date="2019-10" db="EMBL/GenBank/DDBJ databases">
        <title>Nocardia macrotermitis sp. nov. and Nocardia aurantia sp. nov., isolated from the gut of fungus growing-termite Macrotermes natalensis.</title>
        <authorList>
            <person name="Benndorf R."/>
            <person name="Schwitalla J."/>
            <person name="Martin K."/>
            <person name="De Beer W."/>
            <person name="Kaster A.-K."/>
            <person name="Vollmers J."/>
            <person name="Poulsen M."/>
            <person name="Beemelmanns C."/>
        </authorList>
    </citation>
    <scope>NUCLEOTIDE SEQUENCE [LARGE SCALE GENOMIC DNA]</scope>
    <source>
        <strain evidence="2 3">RB20</strain>
    </source>
</reference>
<organism evidence="2 3">
    <name type="scientific">Nocardia macrotermitis</name>
    <dbReference type="NCBI Taxonomy" id="2585198"/>
    <lineage>
        <taxon>Bacteria</taxon>
        <taxon>Bacillati</taxon>
        <taxon>Actinomycetota</taxon>
        <taxon>Actinomycetes</taxon>
        <taxon>Mycobacteriales</taxon>
        <taxon>Nocardiaceae</taxon>
        <taxon>Nocardia</taxon>
    </lineage>
</organism>
<evidence type="ECO:0000256" key="1">
    <source>
        <dbReference type="SAM" id="Phobius"/>
    </source>
</evidence>
<feature type="transmembrane region" description="Helical" evidence="1">
    <location>
        <begin position="12"/>
        <end position="35"/>
    </location>
</feature>
<keyword evidence="3" id="KW-1185">Reference proteome</keyword>
<keyword evidence="1" id="KW-1133">Transmembrane helix</keyword>
<gene>
    <name evidence="2" type="ORF">NRB20_01140</name>
</gene>
<protein>
    <submittedName>
        <fullName evidence="2">Uncharacterized protein</fullName>
    </submittedName>
</protein>
<keyword evidence="1" id="KW-0812">Transmembrane</keyword>
<sequence length="39" mass="4857">MNNQDRQRRRALIVFQIAIYGFLLAMFLIQIHMYLTRDW</sequence>
<evidence type="ECO:0000313" key="2">
    <source>
        <dbReference type="EMBL" id="MQY17051.1"/>
    </source>
</evidence>